<dbReference type="PANTHER" id="PTHR37981:SF1">
    <property type="entry name" value="SGNH HYDROLASE-TYPE ESTERASE DOMAIN-CONTAINING PROTEIN"/>
    <property type="match status" value="1"/>
</dbReference>
<proteinExistence type="predicted"/>
<name>A0ABT0JS85_9ACTN</name>
<dbReference type="InterPro" id="IPR037460">
    <property type="entry name" value="SEST-like"/>
</dbReference>
<keyword evidence="3" id="KW-1185">Reference proteome</keyword>
<accession>A0ABT0JS85</accession>
<evidence type="ECO:0000313" key="3">
    <source>
        <dbReference type="Proteomes" id="UP001201873"/>
    </source>
</evidence>
<dbReference type="GO" id="GO:0016787">
    <property type="term" value="F:hydrolase activity"/>
    <property type="evidence" value="ECO:0007669"/>
    <property type="project" value="UniProtKB-KW"/>
</dbReference>
<gene>
    <name evidence="2" type="ORF">MXD59_01220</name>
</gene>
<dbReference type="Pfam" id="PF13472">
    <property type="entry name" value="Lipase_GDSL_2"/>
    <property type="match status" value="1"/>
</dbReference>
<reference evidence="2 3" key="1">
    <citation type="submission" date="2022-04" db="EMBL/GenBank/DDBJ databases">
        <title>Genome diversity in the genus Frankia.</title>
        <authorList>
            <person name="Carlos-Shanley C."/>
            <person name="Hahn D."/>
        </authorList>
    </citation>
    <scope>NUCLEOTIDE SEQUENCE [LARGE SCALE GENOMIC DNA]</scope>
    <source>
        <strain evidence="2 3">Ag45/Mut15</strain>
    </source>
</reference>
<dbReference type="Proteomes" id="UP001201873">
    <property type="component" value="Unassembled WGS sequence"/>
</dbReference>
<feature type="domain" description="SGNH hydrolase-type esterase" evidence="1">
    <location>
        <begin position="76"/>
        <end position="306"/>
    </location>
</feature>
<dbReference type="InterPro" id="IPR036514">
    <property type="entry name" value="SGNH_hydro_sf"/>
</dbReference>
<dbReference type="SUPFAM" id="SSF52266">
    <property type="entry name" value="SGNH hydrolase"/>
    <property type="match status" value="1"/>
</dbReference>
<organism evidence="2 3">
    <name type="scientific">Frankia umida</name>
    <dbReference type="NCBI Taxonomy" id="573489"/>
    <lineage>
        <taxon>Bacteria</taxon>
        <taxon>Bacillati</taxon>
        <taxon>Actinomycetota</taxon>
        <taxon>Actinomycetes</taxon>
        <taxon>Frankiales</taxon>
        <taxon>Frankiaceae</taxon>
        <taxon>Frankia</taxon>
    </lineage>
</organism>
<dbReference type="InterPro" id="IPR013830">
    <property type="entry name" value="SGNH_hydro"/>
</dbReference>
<evidence type="ECO:0000313" key="2">
    <source>
        <dbReference type="EMBL" id="MCK9874415.1"/>
    </source>
</evidence>
<dbReference type="EMBL" id="JALKFT010000001">
    <property type="protein sequence ID" value="MCK9874415.1"/>
    <property type="molecule type" value="Genomic_DNA"/>
</dbReference>
<dbReference type="RefSeq" id="WP_248823072.1">
    <property type="nucleotide sequence ID" value="NZ_JALKFT010000001.1"/>
</dbReference>
<dbReference type="CDD" id="cd01823">
    <property type="entry name" value="SEST_like"/>
    <property type="match status" value="1"/>
</dbReference>
<sequence length="322" mass="35007">MHGPAEQLPFETMRDREVATCSGRRLGRLTFVERYPNRPVRLILALVIFAITGTVSAGWGEPASAAAPTEPRTLAALGDSYSSGEGTPPFDTVDPRCRHSAQAWPRLLTTLDPSISIDVFAACAGATTEALTSPFRGELPQITQLREASPPPDVVTITIGGNDAGFSRVIVSCYTWKCFWTGNDKYERDYVSKDLPDLLVASYKAMKVAAPDSRILVVGYPSIIPSSQSKNTCRWLSSSERGQLTRLNSLLNQVIRKSAAKAGVEYVSTDRALRGHELCTKDSWVAPISVFAPARDLSAHPNADGQLAIAKTVSRYLDAHDR</sequence>
<comment type="caution">
    <text evidence="2">The sequence shown here is derived from an EMBL/GenBank/DDBJ whole genome shotgun (WGS) entry which is preliminary data.</text>
</comment>
<dbReference type="PANTHER" id="PTHR37981">
    <property type="entry name" value="LIPASE 2"/>
    <property type="match status" value="1"/>
</dbReference>
<keyword evidence="2" id="KW-0378">Hydrolase</keyword>
<dbReference type="Gene3D" id="3.40.50.1110">
    <property type="entry name" value="SGNH hydrolase"/>
    <property type="match status" value="1"/>
</dbReference>
<evidence type="ECO:0000259" key="1">
    <source>
        <dbReference type="Pfam" id="PF13472"/>
    </source>
</evidence>
<protein>
    <submittedName>
        <fullName evidence="2">SGNH/GDSL hydrolase family protein</fullName>
    </submittedName>
</protein>